<dbReference type="Proteomes" id="UP000005551">
    <property type="component" value="Unassembled WGS sequence"/>
</dbReference>
<evidence type="ECO:0000313" key="1">
    <source>
        <dbReference type="EMBL" id="EIM74797.1"/>
    </source>
</evidence>
<accession>I5BYZ5</accession>
<dbReference type="EMBL" id="AJYA01000039">
    <property type="protein sequence ID" value="EIM74797.1"/>
    <property type="molecule type" value="Genomic_DNA"/>
</dbReference>
<dbReference type="Pfam" id="PF02566">
    <property type="entry name" value="OsmC"/>
    <property type="match status" value="1"/>
</dbReference>
<gene>
    <name evidence="1" type="ORF">A3SI_15251</name>
</gene>
<dbReference type="InterPro" id="IPR036102">
    <property type="entry name" value="OsmC/Ohrsf"/>
</dbReference>
<keyword evidence="2" id="KW-1185">Reference proteome</keyword>
<evidence type="ECO:0000313" key="2">
    <source>
        <dbReference type="Proteomes" id="UP000005551"/>
    </source>
</evidence>
<dbReference type="STRING" id="1189621.A3SI_15251"/>
<dbReference type="InterPro" id="IPR003718">
    <property type="entry name" value="OsmC/Ohr_fam"/>
</dbReference>
<dbReference type="OrthoDB" id="290036at2"/>
<protein>
    <submittedName>
        <fullName evidence="1">OsmC family protein</fullName>
    </submittedName>
</protein>
<reference evidence="1 2" key="1">
    <citation type="submission" date="2012-05" db="EMBL/GenBank/DDBJ databases">
        <title>Genome sequence of Nitritalea halalkaliphila LW7.</title>
        <authorList>
            <person name="Jangir P.K."/>
            <person name="Singh A."/>
            <person name="Shivaji S."/>
            <person name="Sharma R."/>
        </authorList>
    </citation>
    <scope>NUCLEOTIDE SEQUENCE [LARGE SCALE GENOMIC DNA]</scope>
    <source>
        <strain evidence="1 2">LW7</strain>
    </source>
</reference>
<dbReference type="InterPro" id="IPR015946">
    <property type="entry name" value="KH_dom-like_a/b"/>
</dbReference>
<dbReference type="AlphaFoldDB" id="I5BYZ5"/>
<dbReference type="PATRIC" id="fig|1189621.3.peg.3174"/>
<proteinExistence type="predicted"/>
<comment type="caution">
    <text evidence="1">The sequence shown here is derived from an EMBL/GenBank/DDBJ whole genome shotgun (WGS) entry which is preliminary data.</text>
</comment>
<name>I5BYZ5_9BACT</name>
<dbReference type="Gene3D" id="3.30.300.20">
    <property type="match status" value="1"/>
</dbReference>
<dbReference type="PANTHER" id="PTHR39624:SF2">
    <property type="entry name" value="OSMC-LIKE PROTEIN"/>
    <property type="match status" value="1"/>
</dbReference>
<dbReference type="RefSeq" id="WP_009056371.1">
    <property type="nucleotide sequence ID" value="NZ_AJYA01000039.1"/>
</dbReference>
<dbReference type="PANTHER" id="PTHR39624">
    <property type="entry name" value="PROTEIN INVOLVED IN RIMO-MEDIATED BETA-METHYLTHIOLATION OF RIBOSOMAL PROTEIN S12 YCAO"/>
    <property type="match status" value="1"/>
</dbReference>
<dbReference type="SUPFAM" id="SSF82784">
    <property type="entry name" value="OsmC-like"/>
    <property type="match status" value="1"/>
</dbReference>
<sequence>MPTVKSSYLGKLRTEMEHVASGSKVLTDAPVDNHGRGEAFSPTDLVAAALGSCMVTIMGIVAERDGVQLDGMHWEVEKVMASDPRRIAEIRLNIFWPEAADLDAKFIDKLKRAAKTCPVALSLDPALKQEVTFHF</sequence>
<organism evidence="1 2">
    <name type="scientific">Nitritalea halalkaliphila LW7</name>
    <dbReference type="NCBI Taxonomy" id="1189621"/>
    <lineage>
        <taxon>Bacteria</taxon>
        <taxon>Pseudomonadati</taxon>
        <taxon>Bacteroidota</taxon>
        <taxon>Cytophagia</taxon>
        <taxon>Cytophagales</taxon>
        <taxon>Cyclobacteriaceae</taxon>
        <taxon>Nitritalea</taxon>
    </lineage>
</organism>